<keyword evidence="3" id="KW-0010">Activator</keyword>
<dbReference type="EMBL" id="UIGB01000001">
    <property type="protein sequence ID" value="SUU83721.1"/>
    <property type="molecule type" value="Genomic_DNA"/>
</dbReference>
<dbReference type="AlphaFoldDB" id="A0A380W439"/>
<dbReference type="Gene3D" id="1.10.10.60">
    <property type="entry name" value="Homeodomain-like"/>
    <property type="match status" value="1"/>
</dbReference>
<name>A0A380W439_AFIFE</name>
<feature type="domain" description="HTH araC/xylS-type" evidence="5">
    <location>
        <begin position="216"/>
        <end position="315"/>
    </location>
</feature>
<dbReference type="SMART" id="SM00342">
    <property type="entry name" value="HTH_ARAC"/>
    <property type="match status" value="1"/>
</dbReference>
<dbReference type="InterPro" id="IPR009057">
    <property type="entry name" value="Homeodomain-like_sf"/>
</dbReference>
<evidence type="ECO:0000256" key="1">
    <source>
        <dbReference type="ARBA" id="ARBA00023015"/>
    </source>
</evidence>
<accession>A0A380W439</accession>
<gene>
    <name evidence="6" type="primary">rhaS</name>
    <name evidence="6" type="ORF">NCTC12722_00898</name>
</gene>
<protein>
    <submittedName>
        <fullName evidence="6">L-rhamnose operon regulatory protein rhaS</fullName>
    </submittedName>
</protein>
<evidence type="ECO:0000313" key="6">
    <source>
        <dbReference type="EMBL" id="SUU83721.1"/>
    </source>
</evidence>
<dbReference type="SUPFAM" id="SSF46689">
    <property type="entry name" value="Homeodomain-like"/>
    <property type="match status" value="1"/>
</dbReference>
<dbReference type="InterPro" id="IPR003313">
    <property type="entry name" value="AraC-bd"/>
</dbReference>
<dbReference type="InterPro" id="IPR050204">
    <property type="entry name" value="AraC_XylS_family_regulators"/>
</dbReference>
<keyword evidence="1" id="KW-0805">Transcription regulation</keyword>
<evidence type="ECO:0000313" key="7">
    <source>
        <dbReference type="Proteomes" id="UP000254343"/>
    </source>
</evidence>
<evidence type="ECO:0000259" key="5">
    <source>
        <dbReference type="PROSITE" id="PS01124"/>
    </source>
</evidence>
<dbReference type="PANTHER" id="PTHR46796">
    <property type="entry name" value="HTH-TYPE TRANSCRIPTIONAL ACTIVATOR RHAS-RELATED"/>
    <property type="match status" value="1"/>
</dbReference>
<dbReference type="PANTHER" id="PTHR46796:SF6">
    <property type="entry name" value="ARAC SUBFAMILY"/>
    <property type="match status" value="1"/>
</dbReference>
<dbReference type="PRINTS" id="PR00032">
    <property type="entry name" value="HTHARAC"/>
</dbReference>
<dbReference type="PROSITE" id="PS00041">
    <property type="entry name" value="HTH_ARAC_FAMILY_1"/>
    <property type="match status" value="1"/>
</dbReference>
<reference evidence="6 7" key="1">
    <citation type="submission" date="2018-06" db="EMBL/GenBank/DDBJ databases">
        <authorList>
            <consortium name="Pathogen Informatics"/>
            <person name="Doyle S."/>
        </authorList>
    </citation>
    <scope>NUCLEOTIDE SEQUENCE [LARGE SCALE GENOMIC DNA]</scope>
    <source>
        <strain evidence="6 7">NCTC12722</strain>
    </source>
</reference>
<dbReference type="InterPro" id="IPR018060">
    <property type="entry name" value="HTH_AraC"/>
</dbReference>
<proteinExistence type="predicted"/>
<sequence>MLTFSTDHLRPQDRFQHWCEVRGKSLFGVTLELDRERRPDFHGHFVAAPMGRATLIEMRASTYRMERKSSDIARVQGDSLCIGSQVRGPGWTHMCGGEAYRISPGLVTLGHSDQPFASVPDAPGDFVYRVLKLPLSAGVDFGAPVDDLVATPLHENMRLTSLVGVMFSALTSQPPETAEASVTDLEHIFRLALIARGRIGLGAPGNRAALRTGCLYAARSIIDREFHRPQLAPVMVATMLGISVRQLHLVFEPTGMSFARTLMRRRLEAARRMLVSQPHRPVLDVAFSCGFDGMATFYRAFRAAYGLTPGDVRHGVVRNS</sequence>
<evidence type="ECO:0000256" key="3">
    <source>
        <dbReference type="ARBA" id="ARBA00023159"/>
    </source>
</evidence>
<keyword evidence="4" id="KW-0804">Transcription</keyword>
<keyword evidence="2" id="KW-0238">DNA-binding</keyword>
<dbReference type="OrthoDB" id="252470at2"/>
<evidence type="ECO:0000256" key="4">
    <source>
        <dbReference type="ARBA" id="ARBA00023163"/>
    </source>
</evidence>
<dbReference type="InterPro" id="IPR020449">
    <property type="entry name" value="Tscrpt_reg_AraC-type_HTH"/>
</dbReference>
<dbReference type="GO" id="GO:0043565">
    <property type="term" value="F:sequence-specific DNA binding"/>
    <property type="evidence" value="ECO:0007669"/>
    <property type="project" value="InterPro"/>
</dbReference>
<dbReference type="Pfam" id="PF02311">
    <property type="entry name" value="AraC_binding"/>
    <property type="match status" value="1"/>
</dbReference>
<dbReference type="GO" id="GO:0003700">
    <property type="term" value="F:DNA-binding transcription factor activity"/>
    <property type="evidence" value="ECO:0007669"/>
    <property type="project" value="InterPro"/>
</dbReference>
<dbReference type="Pfam" id="PF12833">
    <property type="entry name" value="HTH_18"/>
    <property type="match status" value="1"/>
</dbReference>
<dbReference type="Proteomes" id="UP000254343">
    <property type="component" value="Unassembled WGS sequence"/>
</dbReference>
<dbReference type="RefSeq" id="WP_002718500.1">
    <property type="nucleotide sequence ID" value="NZ_UFSI01000001.1"/>
</dbReference>
<dbReference type="PROSITE" id="PS01124">
    <property type="entry name" value="HTH_ARAC_FAMILY_2"/>
    <property type="match status" value="1"/>
</dbReference>
<organism evidence="6 7">
    <name type="scientific">Afipia felis</name>
    <name type="common">Cat scratch disease bacillus</name>
    <dbReference type="NCBI Taxonomy" id="1035"/>
    <lineage>
        <taxon>Bacteria</taxon>
        <taxon>Pseudomonadati</taxon>
        <taxon>Pseudomonadota</taxon>
        <taxon>Alphaproteobacteria</taxon>
        <taxon>Hyphomicrobiales</taxon>
        <taxon>Nitrobacteraceae</taxon>
        <taxon>Afipia</taxon>
    </lineage>
</organism>
<evidence type="ECO:0000256" key="2">
    <source>
        <dbReference type="ARBA" id="ARBA00023125"/>
    </source>
</evidence>
<dbReference type="InterPro" id="IPR018062">
    <property type="entry name" value="HTH_AraC-typ_CS"/>
</dbReference>